<dbReference type="RefSeq" id="WP_210184268.1">
    <property type="nucleotide sequence ID" value="NZ_FNBZ01000003.1"/>
</dbReference>
<keyword evidence="4" id="KW-0560">Oxidoreductase</keyword>
<gene>
    <name evidence="7" type="ORF">SAMN05421844_10331</name>
</gene>
<feature type="domain" description="FAD-dependent oxidoreductase 2 FAD-binding" evidence="6">
    <location>
        <begin position="12"/>
        <end position="550"/>
    </location>
</feature>
<evidence type="ECO:0000313" key="8">
    <source>
        <dbReference type="Proteomes" id="UP000199468"/>
    </source>
</evidence>
<name>A0ABY0NTZ3_9HYPH</name>
<dbReference type="PRINTS" id="PR00411">
    <property type="entry name" value="PNDRDTASEI"/>
</dbReference>
<dbReference type="NCBIfam" id="NF004789">
    <property type="entry name" value="PRK06134.1"/>
    <property type="match status" value="1"/>
</dbReference>
<feature type="compositionally biased region" description="Basic and acidic residues" evidence="5">
    <location>
        <begin position="458"/>
        <end position="467"/>
    </location>
</feature>
<organism evidence="7 8">
    <name type="scientific">Bosea robiniae</name>
    <dbReference type="NCBI Taxonomy" id="1036780"/>
    <lineage>
        <taxon>Bacteria</taxon>
        <taxon>Pseudomonadati</taxon>
        <taxon>Pseudomonadota</taxon>
        <taxon>Alphaproteobacteria</taxon>
        <taxon>Hyphomicrobiales</taxon>
        <taxon>Boseaceae</taxon>
        <taxon>Bosea</taxon>
    </lineage>
</organism>
<comment type="caution">
    <text evidence="7">The sequence shown here is derived from an EMBL/GenBank/DDBJ whole genome shotgun (WGS) entry which is preliminary data.</text>
</comment>
<feature type="region of interest" description="Disordered" evidence="5">
    <location>
        <begin position="458"/>
        <end position="477"/>
    </location>
</feature>
<dbReference type="Proteomes" id="UP000199468">
    <property type="component" value="Unassembled WGS sequence"/>
</dbReference>
<accession>A0ABY0NTZ3</accession>
<evidence type="ECO:0000256" key="2">
    <source>
        <dbReference type="ARBA" id="ARBA00022630"/>
    </source>
</evidence>
<evidence type="ECO:0000256" key="4">
    <source>
        <dbReference type="ARBA" id="ARBA00023002"/>
    </source>
</evidence>
<dbReference type="PANTHER" id="PTHR43400">
    <property type="entry name" value="FUMARATE REDUCTASE"/>
    <property type="match status" value="1"/>
</dbReference>
<dbReference type="SUPFAM" id="SSF51905">
    <property type="entry name" value="FAD/NAD(P)-binding domain"/>
    <property type="match status" value="1"/>
</dbReference>
<dbReference type="InterPro" id="IPR050315">
    <property type="entry name" value="FAD-oxidoreductase_2"/>
</dbReference>
<dbReference type="Gene3D" id="3.50.50.60">
    <property type="entry name" value="FAD/NAD(P)-binding domain"/>
    <property type="match status" value="2"/>
</dbReference>
<evidence type="ECO:0000313" key="7">
    <source>
        <dbReference type="EMBL" id="SDG13624.1"/>
    </source>
</evidence>
<evidence type="ECO:0000259" key="6">
    <source>
        <dbReference type="Pfam" id="PF00890"/>
    </source>
</evidence>
<comment type="cofactor">
    <cofactor evidence="1">
        <name>FAD</name>
        <dbReference type="ChEBI" id="CHEBI:57692"/>
    </cofactor>
</comment>
<dbReference type="InterPro" id="IPR036188">
    <property type="entry name" value="FAD/NAD-bd_sf"/>
</dbReference>
<evidence type="ECO:0000256" key="5">
    <source>
        <dbReference type="SAM" id="MobiDB-lite"/>
    </source>
</evidence>
<dbReference type="PANTHER" id="PTHR43400:SF10">
    <property type="entry name" value="3-OXOSTEROID 1-DEHYDROGENASE"/>
    <property type="match status" value="1"/>
</dbReference>
<keyword evidence="3" id="KW-0274">FAD</keyword>
<dbReference type="Pfam" id="PF00890">
    <property type="entry name" value="FAD_binding_2"/>
    <property type="match status" value="1"/>
</dbReference>
<evidence type="ECO:0000256" key="1">
    <source>
        <dbReference type="ARBA" id="ARBA00001974"/>
    </source>
</evidence>
<dbReference type="SUPFAM" id="SSF56425">
    <property type="entry name" value="Succinate dehydrogenase/fumarate reductase flavoprotein, catalytic domain"/>
    <property type="match status" value="1"/>
</dbReference>
<protein>
    <submittedName>
        <fullName evidence="7">Succinate dehydrogenase/fumarate reductase, flavoprotein subunit</fullName>
    </submittedName>
</protein>
<sequence>MDMSVLSEEACDLLVIGSGAGGLSAAVAAAWHGLEVIVVEKEPVFGGTTAWSGGWMWVPRNPLAQEAGIAEDQQTIRTYLRHELGNHYEEARIDAFLAAAPEMVAFFRQHTVVQFIDGNKIPDMHGNTPGAAQGGRSVCAAPYDGRELGPLAGKLRPPLPEISLLGMGIASGADFAHFLNAARSWKSFAHVARRIGRHALDLALQGRGAQLVNGNALAARLLKSADDLGVDLRTQAPARRLLSRDGVVTGAAVEQDGQEIRIRARAGVVLACGGFPHDYERLKQLVPHNPEGRAHWSAAPSTNTGDGLRLGESVGALVDARLAAPCAWAPVSLVPRKDGSFGHFPHLAERAKPGLIAVTADGRRFVNEADSYYDYVDALLKAIPAGAEPISWLICDHRFQRRYGLGFAKPAPLPLAPYIASGYLKRGKTLSELAHNCGIDRDGLAETVARYNKTAAHGRDPQFHRGETPYNRMGGDATVKPNPSVAPIERGPFYAVRIVPGSLGTFAGLKTDARANVLDAEGRTIPGLFAVGADMASIMGGTYPAGGINLGPAMTFGYVVGRDAAQKFKSEKARARS</sequence>
<proteinExistence type="predicted"/>
<reference evidence="7 8" key="1">
    <citation type="submission" date="2016-10" db="EMBL/GenBank/DDBJ databases">
        <authorList>
            <person name="Varghese N."/>
            <person name="Submissions S."/>
        </authorList>
    </citation>
    <scope>NUCLEOTIDE SEQUENCE [LARGE SCALE GENOMIC DNA]</scope>
    <source>
        <strain evidence="7 8">DSM 26672</strain>
    </source>
</reference>
<dbReference type="InterPro" id="IPR003953">
    <property type="entry name" value="FAD-dep_OxRdtase_2_FAD-bd"/>
</dbReference>
<keyword evidence="8" id="KW-1185">Reference proteome</keyword>
<dbReference type="EMBL" id="FNBZ01000003">
    <property type="protein sequence ID" value="SDG13624.1"/>
    <property type="molecule type" value="Genomic_DNA"/>
</dbReference>
<evidence type="ECO:0000256" key="3">
    <source>
        <dbReference type="ARBA" id="ARBA00022827"/>
    </source>
</evidence>
<keyword evidence="2" id="KW-0285">Flavoprotein</keyword>
<dbReference type="InterPro" id="IPR027477">
    <property type="entry name" value="Succ_DH/fumarate_Rdtase_cat_sf"/>
</dbReference>